<dbReference type="PANTHER" id="PTHR33055:SF13">
    <property type="entry name" value="TRANSPOSASE"/>
    <property type="match status" value="1"/>
</dbReference>
<reference evidence="4 5" key="1">
    <citation type="journal article" date="2021" name="Cell Host Microbe">
        <title>in vivo commensal control of Clostridioides difficile virulence.</title>
        <authorList>
            <person name="Girinathan B.P."/>
            <person name="Dibenedetto N."/>
            <person name="Worley J.N."/>
            <person name="Peltier J."/>
            <person name="Arrieta-Ortiz M.L."/>
            <person name="Rupa Christinal Immanuel S."/>
            <person name="Lavin R."/>
            <person name="Delaney M.L."/>
            <person name="Cummins C."/>
            <person name="Hoffmann M."/>
            <person name="Luo Y."/>
            <person name="Gonzalez-Escalona N."/>
            <person name="Allard M."/>
            <person name="Onderdonk A.B."/>
            <person name="Gerber G.K."/>
            <person name="Sonenshein A.L."/>
            <person name="Baliga N."/>
            <person name="Dupuy B."/>
            <person name="Bry L."/>
        </authorList>
    </citation>
    <scope>NUCLEOTIDE SEQUENCE [LARGE SCALE GENOMIC DNA]</scope>
    <source>
        <strain evidence="4 5">DSM 599</strain>
    </source>
</reference>
<dbReference type="InterPro" id="IPR003346">
    <property type="entry name" value="Transposase_20"/>
</dbReference>
<evidence type="ECO:0000259" key="3">
    <source>
        <dbReference type="Pfam" id="PF02371"/>
    </source>
</evidence>
<accession>A0ABS7L3J5</accession>
<dbReference type="Pfam" id="PF02371">
    <property type="entry name" value="Transposase_20"/>
    <property type="match status" value="1"/>
</dbReference>
<evidence type="ECO:0000259" key="2">
    <source>
        <dbReference type="Pfam" id="PF01548"/>
    </source>
</evidence>
<feature type="coiled-coil region" evidence="1">
    <location>
        <begin position="244"/>
        <end position="271"/>
    </location>
</feature>
<proteinExistence type="predicted"/>
<organism evidence="4 5">
    <name type="scientific">Clostridium sardiniense</name>
    <name type="common">Clostridium absonum</name>
    <dbReference type="NCBI Taxonomy" id="29369"/>
    <lineage>
        <taxon>Bacteria</taxon>
        <taxon>Bacillati</taxon>
        <taxon>Bacillota</taxon>
        <taxon>Clostridia</taxon>
        <taxon>Eubacteriales</taxon>
        <taxon>Clostridiaceae</taxon>
        <taxon>Clostridium</taxon>
    </lineage>
</organism>
<dbReference type="Pfam" id="PF01548">
    <property type="entry name" value="DEDD_Tnp_IS110"/>
    <property type="match status" value="1"/>
</dbReference>
<comment type="caution">
    <text evidence="4">The sequence shown here is derived from an EMBL/GenBank/DDBJ whole genome shotgun (WGS) entry which is preliminary data.</text>
</comment>
<dbReference type="Proteomes" id="UP001299068">
    <property type="component" value="Unassembled WGS sequence"/>
</dbReference>
<dbReference type="NCBIfam" id="NF033542">
    <property type="entry name" value="transpos_IS110"/>
    <property type="match status" value="1"/>
</dbReference>
<name>A0ABS7L3J5_CLOSR</name>
<feature type="domain" description="Transposase IS110-like N-terminal" evidence="2">
    <location>
        <begin position="4"/>
        <end position="164"/>
    </location>
</feature>
<gene>
    <name evidence="4" type="ORF">K5V21_18075</name>
</gene>
<sequence length="445" mass="52388">MVYIGIDIGKNENVIRFINKQGKEIRKKAKLKNNYYGFKELKEIIEVLIEDNNLNSYDDILVGVESTGHYWINLQQILNRLGIKRVVMVQGTTVKTMRDLIASQKGKNDSIDSKAIAYSIKDGYYSEIMPKSIEVNSLKNMTRLRNELSESLTSIKNKIHAWLDVNNQFYLIVFQHKLTITGIKLLEKYPIPKDVLKINTREFIQDIMRDNPRIDRKKLMLYKEEVETWQYYQMDISFPSKNEIKCYIESYKTLEKTINELDKEIENLTIEIYGEQYKNLASIKGIPNLNISSLFAEIGDFKLFKNARMLQSYAGLSIRADSSATKVGESKITKKGNRRIRKNLYIITRQLIVHNTEIKKLYCYYLSLEREKENRKIEMWIATMCKILRCIYGTMKNNSNFDTSEIFKTLDFSRCNMEKFNKLYMKKDVEKLIDENTNTTNKYKK</sequence>
<protein>
    <submittedName>
        <fullName evidence="4">IS110 family transposase</fullName>
    </submittedName>
</protein>
<keyword evidence="5" id="KW-1185">Reference proteome</keyword>
<keyword evidence="1" id="KW-0175">Coiled coil</keyword>
<feature type="domain" description="Transposase IS116/IS110/IS902 C-terminal" evidence="3">
    <location>
        <begin position="278"/>
        <end position="362"/>
    </location>
</feature>
<evidence type="ECO:0000256" key="1">
    <source>
        <dbReference type="SAM" id="Coils"/>
    </source>
</evidence>
<dbReference type="InterPro" id="IPR002525">
    <property type="entry name" value="Transp_IS110-like_N"/>
</dbReference>
<dbReference type="PANTHER" id="PTHR33055">
    <property type="entry name" value="TRANSPOSASE FOR INSERTION SEQUENCE ELEMENT IS1111A"/>
    <property type="match status" value="1"/>
</dbReference>
<dbReference type="EMBL" id="JAIKTU010000022">
    <property type="protein sequence ID" value="MBY0757337.1"/>
    <property type="molecule type" value="Genomic_DNA"/>
</dbReference>
<dbReference type="InterPro" id="IPR047650">
    <property type="entry name" value="Transpos_IS110"/>
</dbReference>
<evidence type="ECO:0000313" key="5">
    <source>
        <dbReference type="Proteomes" id="UP001299068"/>
    </source>
</evidence>
<evidence type="ECO:0000313" key="4">
    <source>
        <dbReference type="EMBL" id="MBY0757337.1"/>
    </source>
</evidence>
<dbReference type="RefSeq" id="WP_221862437.1">
    <property type="nucleotide sequence ID" value="NZ_JAIKTU010000022.1"/>
</dbReference>